<protein>
    <submittedName>
        <fullName evidence="1">Uncharacterized protein</fullName>
    </submittedName>
</protein>
<dbReference type="PATRIC" id="fig|595434.4.peg.2821"/>
<dbReference type="Proteomes" id="UP000036367">
    <property type="component" value="Unassembled WGS sequence"/>
</dbReference>
<proteinExistence type="predicted"/>
<dbReference type="OrthoDB" id="10004233at2"/>
<keyword evidence="2" id="KW-1185">Reference proteome</keyword>
<gene>
    <name evidence="1" type="ORF">RISK_002961</name>
</gene>
<dbReference type="AlphaFoldDB" id="A0A0J1BEG6"/>
<dbReference type="RefSeq" id="WP_047814552.1">
    <property type="nucleotide sequence ID" value="NZ_LECT01000024.1"/>
</dbReference>
<dbReference type="EMBL" id="LECT01000024">
    <property type="protein sequence ID" value="KLU04968.1"/>
    <property type="molecule type" value="Genomic_DNA"/>
</dbReference>
<evidence type="ECO:0000313" key="2">
    <source>
        <dbReference type="Proteomes" id="UP000036367"/>
    </source>
</evidence>
<sequence>MLFAAKKVRLLSLDWVSPNAPFGVALFVCNDFAGICLNTPGCFVRDLFSVNDHCEHIGDVSKKRIDRAVRCSKIFDLLSITFSRLSDPAALGQDTDGDS</sequence>
<organism evidence="1 2">
    <name type="scientific">Rhodopirellula islandica</name>
    <dbReference type="NCBI Taxonomy" id="595434"/>
    <lineage>
        <taxon>Bacteria</taxon>
        <taxon>Pseudomonadati</taxon>
        <taxon>Planctomycetota</taxon>
        <taxon>Planctomycetia</taxon>
        <taxon>Pirellulales</taxon>
        <taxon>Pirellulaceae</taxon>
        <taxon>Rhodopirellula</taxon>
    </lineage>
</organism>
<evidence type="ECO:0000313" key="1">
    <source>
        <dbReference type="EMBL" id="KLU04968.1"/>
    </source>
</evidence>
<reference evidence="1" key="1">
    <citation type="submission" date="2015-05" db="EMBL/GenBank/DDBJ databases">
        <title>Permanent draft genome of Rhodopirellula islandicus K833.</title>
        <authorList>
            <person name="Kizina J."/>
            <person name="Richter M."/>
            <person name="Glockner F.O."/>
            <person name="Harder J."/>
        </authorList>
    </citation>
    <scope>NUCLEOTIDE SEQUENCE [LARGE SCALE GENOMIC DNA]</scope>
    <source>
        <strain evidence="1">K833</strain>
    </source>
</reference>
<name>A0A0J1BEG6_RHOIS</name>
<comment type="caution">
    <text evidence="1">The sequence shown here is derived from an EMBL/GenBank/DDBJ whole genome shotgun (WGS) entry which is preliminary data.</text>
</comment>
<accession>A0A0J1BEG6</accession>
<dbReference type="STRING" id="595434.RISK_002961"/>